<dbReference type="InterPro" id="IPR002575">
    <property type="entry name" value="Aminoglycoside_PTrfase"/>
</dbReference>
<dbReference type="SUPFAM" id="SSF56112">
    <property type="entry name" value="Protein kinase-like (PK-like)"/>
    <property type="match status" value="1"/>
</dbReference>
<dbReference type="Proteomes" id="UP000321197">
    <property type="component" value="Unassembled WGS sequence"/>
</dbReference>
<keyword evidence="2" id="KW-0808">Transferase</keyword>
<feature type="domain" description="Aminoglycoside phosphotransferase" evidence="1">
    <location>
        <begin position="19"/>
        <end position="244"/>
    </location>
</feature>
<dbReference type="AlphaFoldDB" id="A0A511R3X1"/>
<organism evidence="2 3">
    <name type="scientific">Meiothermus hypogaeus NBRC 106114</name>
    <dbReference type="NCBI Taxonomy" id="1227553"/>
    <lineage>
        <taxon>Bacteria</taxon>
        <taxon>Thermotogati</taxon>
        <taxon>Deinococcota</taxon>
        <taxon>Deinococci</taxon>
        <taxon>Thermales</taxon>
        <taxon>Thermaceae</taxon>
        <taxon>Meiothermus</taxon>
    </lineage>
</organism>
<evidence type="ECO:0000259" key="1">
    <source>
        <dbReference type="Pfam" id="PF01636"/>
    </source>
</evidence>
<dbReference type="Gene3D" id="3.90.1200.10">
    <property type="match status" value="1"/>
</dbReference>
<gene>
    <name evidence="2" type="ORF">MHY01S_24750</name>
</gene>
<dbReference type="PANTHER" id="PTHR40086:SF1">
    <property type="entry name" value="CELL CYCLE REGULATOR CCRZ"/>
    <property type="match status" value="1"/>
</dbReference>
<dbReference type="InterPro" id="IPR052077">
    <property type="entry name" value="CcrZ_PhaseVar_Mediator"/>
</dbReference>
<accession>A0A511R3X1</accession>
<comment type="caution">
    <text evidence="2">The sequence shown here is derived from an EMBL/GenBank/DDBJ whole genome shotgun (WGS) entry which is preliminary data.</text>
</comment>
<dbReference type="Pfam" id="PF01636">
    <property type="entry name" value="APH"/>
    <property type="match status" value="1"/>
</dbReference>
<reference evidence="2 3" key="1">
    <citation type="submission" date="2019-07" db="EMBL/GenBank/DDBJ databases">
        <title>Whole genome shotgun sequence of Meiothermus hypogaeus NBRC 106114.</title>
        <authorList>
            <person name="Hosoyama A."/>
            <person name="Uohara A."/>
            <person name="Ohji S."/>
            <person name="Ichikawa N."/>
        </authorList>
    </citation>
    <scope>NUCLEOTIDE SEQUENCE [LARGE SCALE GENOMIC DNA]</scope>
    <source>
        <strain evidence="2 3">NBRC 106114</strain>
    </source>
</reference>
<sequence>MLCEVEILPALEARYQMALTPLVGGAEARTFAGDGLVFKIYPPQTTEPGGIYAARLEALNMTKAGLGEWVVEVYTFNQHGILVTKRYPGANFTPERFNQAALEELARFFVRLHAIREPGVVSRSRLQDRLNQFGGTLHDLPEAQQLVGWLRQHIEEVAGTPQAFCHRDPHAANILLKHPEAQDVPEALVVDWVRAQPDDPARDLAILTTGTLVLLGEEKALAALQHIVRGYPEPKVLWRRLRFWVPLTYLHDMHWFRTKEPTGFEAAVADKMPKALRFYQNFSPELA</sequence>
<dbReference type="PANTHER" id="PTHR40086">
    <property type="entry name" value="PHOSPHOTRANSFERASE YTMP-RELATED"/>
    <property type="match status" value="1"/>
</dbReference>
<dbReference type="GO" id="GO:0016740">
    <property type="term" value="F:transferase activity"/>
    <property type="evidence" value="ECO:0007669"/>
    <property type="project" value="UniProtKB-KW"/>
</dbReference>
<proteinExistence type="predicted"/>
<dbReference type="EMBL" id="BJXL01000090">
    <property type="protein sequence ID" value="GEM84309.1"/>
    <property type="molecule type" value="Genomic_DNA"/>
</dbReference>
<protein>
    <submittedName>
        <fullName evidence="2">Aminoglycoside phosphotransferase</fullName>
    </submittedName>
</protein>
<evidence type="ECO:0000313" key="3">
    <source>
        <dbReference type="Proteomes" id="UP000321197"/>
    </source>
</evidence>
<dbReference type="OrthoDB" id="30633at2"/>
<evidence type="ECO:0000313" key="2">
    <source>
        <dbReference type="EMBL" id="GEM84309.1"/>
    </source>
</evidence>
<name>A0A511R3X1_9DEIN</name>
<dbReference type="InterPro" id="IPR011009">
    <property type="entry name" value="Kinase-like_dom_sf"/>
</dbReference>